<reference evidence="4" key="1">
    <citation type="submission" date="2021-05" db="EMBL/GenBank/DDBJ databases">
        <authorList>
            <person name="Kaiqin L."/>
            <person name="Jian G."/>
        </authorList>
    </citation>
    <scope>NUCLEOTIDE SEQUENCE</scope>
    <source>
        <strain evidence="4">HDS5</strain>
    </source>
</reference>
<dbReference type="SUPFAM" id="SSF46689">
    <property type="entry name" value="Homeodomain-like"/>
    <property type="match status" value="1"/>
</dbReference>
<dbReference type="Pfam" id="PF00440">
    <property type="entry name" value="TetR_N"/>
    <property type="match status" value="1"/>
</dbReference>
<keyword evidence="1" id="KW-0238">DNA-binding</keyword>
<dbReference type="Proteomes" id="UP000682416">
    <property type="component" value="Chromosome"/>
</dbReference>
<name>A0A975LDR0_9ACTN</name>
<dbReference type="EMBL" id="CP074402">
    <property type="protein sequence ID" value="QVJ03331.1"/>
    <property type="molecule type" value="Genomic_DNA"/>
</dbReference>
<evidence type="ECO:0000256" key="2">
    <source>
        <dbReference type="SAM" id="MobiDB-lite"/>
    </source>
</evidence>
<evidence type="ECO:0000313" key="5">
    <source>
        <dbReference type="Proteomes" id="UP000682416"/>
    </source>
</evidence>
<dbReference type="InterPro" id="IPR009057">
    <property type="entry name" value="Homeodomain-like_sf"/>
</dbReference>
<feature type="region of interest" description="Disordered" evidence="2">
    <location>
        <begin position="47"/>
        <end position="83"/>
    </location>
</feature>
<dbReference type="GO" id="GO:0003677">
    <property type="term" value="F:DNA binding"/>
    <property type="evidence" value="ECO:0007669"/>
    <property type="project" value="UniProtKB-KW"/>
</dbReference>
<evidence type="ECO:0000256" key="1">
    <source>
        <dbReference type="ARBA" id="ARBA00023125"/>
    </source>
</evidence>
<feature type="compositionally biased region" description="Polar residues" evidence="2">
    <location>
        <begin position="74"/>
        <end position="83"/>
    </location>
</feature>
<accession>A0A975LDR0</accession>
<dbReference type="Gene3D" id="1.10.357.10">
    <property type="entry name" value="Tetracycline Repressor, domain 2"/>
    <property type="match status" value="1"/>
</dbReference>
<evidence type="ECO:0000259" key="3">
    <source>
        <dbReference type="Pfam" id="PF00440"/>
    </source>
</evidence>
<sequence length="83" mass="9288">MALATREAILTCAYDLFREHGYAEVTIGDIAKAAMVAVPTVYNSVGARRKSSPHCWNRRSAIPRWRNRSPPQRRATTPSRSST</sequence>
<dbReference type="AlphaFoldDB" id="A0A975LDR0"/>
<keyword evidence="5" id="KW-1185">Reference proteome</keyword>
<protein>
    <submittedName>
        <fullName evidence="4">Helix-turn-helix transcriptional regulator</fullName>
    </submittedName>
</protein>
<dbReference type="KEGG" id="nec:KGD82_19095"/>
<proteinExistence type="predicted"/>
<dbReference type="InterPro" id="IPR001647">
    <property type="entry name" value="HTH_TetR"/>
</dbReference>
<evidence type="ECO:0000313" key="4">
    <source>
        <dbReference type="EMBL" id="QVJ03331.1"/>
    </source>
</evidence>
<gene>
    <name evidence="4" type="ORF">KGD82_19095</name>
</gene>
<organism evidence="4 5">
    <name type="scientific">Nocardiopsis eucommiae</name>
    <dbReference type="NCBI Taxonomy" id="2831970"/>
    <lineage>
        <taxon>Bacteria</taxon>
        <taxon>Bacillati</taxon>
        <taxon>Actinomycetota</taxon>
        <taxon>Actinomycetes</taxon>
        <taxon>Streptosporangiales</taxon>
        <taxon>Nocardiopsidaceae</taxon>
        <taxon>Nocardiopsis</taxon>
    </lineage>
</organism>
<feature type="domain" description="HTH tetR-type" evidence="3">
    <location>
        <begin position="9"/>
        <end position="42"/>
    </location>
</feature>